<organism evidence="10 11">
    <name type="scientific">Coilia grayii</name>
    <name type="common">Gray's grenadier anchovy</name>
    <dbReference type="NCBI Taxonomy" id="363190"/>
    <lineage>
        <taxon>Eukaryota</taxon>
        <taxon>Metazoa</taxon>
        <taxon>Chordata</taxon>
        <taxon>Craniata</taxon>
        <taxon>Vertebrata</taxon>
        <taxon>Euteleostomi</taxon>
        <taxon>Actinopterygii</taxon>
        <taxon>Neopterygii</taxon>
        <taxon>Teleostei</taxon>
        <taxon>Clupei</taxon>
        <taxon>Clupeiformes</taxon>
        <taxon>Clupeoidei</taxon>
        <taxon>Engraulidae</taxon>
        <taxon>Coilinae</taxon>
        <taxon>Coilia</taxon>
    </lineage>
</organism>
<evidence type="ECO:0000256" key="5">
    <source>
        <dbReference type="ARBA" id="ARBA00023242"/>
    </source>
</evidence>
<dbReference type="SUPFAM" id="SSF46689">
    <property type="entry name" value="Homeodomain-like"/>
    <property type="match status" value="1"/>
</dbReference>
<comment type="caution">
    <text evidence="10">The sequence shown here is derived from an EMBL/GenBank/DDBJ whole genome shotgun (WGS) entry which is preliminary data.</text>
</comment>
<dbReference type="InterPro" id="IPR001356">
    <property type="entry name" value="HD"/>
</dbReference>
<dbReference type="InterPro" id="IPR046333">
    <property type="entry name" value="HXA10/ABDB-like"/>
</dbReference>
<dbReference type="PANTHER" id="PTHR45874">
    <property type="entry name" value="HOMEOBOX PROTEIN ABDOMINAL-B"/>
    <property type="match status" value="1"/>
</dbReference>
<dbReference type="PRINTS" id="PR00024">
    <property type="entry name" value="HOMEOBOX"/>
</dbReference>
<feature type="domain" description="Homeobox" evidence="9">
    <location>
        <begin position="279"/>
        <end position="339"/>
    </location>
</feature>
<sequence length="354" mass="39767">MSCSQRSVFTASTFNSFGQKNPPCAVYPDVHSSPAGQVQTDWVPVTEPALPAAMNQQQPSPPQESVALPRHHFHDGEVSWREPHLSPLRVLQVSACPFGASKGKDDSSYFPLESDELSRPLTDVPTFTRLLTGMNSVNGGGAGPIQGYFRSDTSYHQALKLHEYTGQELRPSCSPVAPLAESCQLYNLSYPAQPSPDSDGKLVSDNLVIDSSECRSHRSDSSSNMTLNGSHTNSDDADSCLRRDNPLTEYSDAEKTPRQDTQEDADKLRNAASGWLCAKAGRKKRCPYTKHQTLELEKEFLFNMYLTRERRLEISRSVNLTDRQVKIWFQNRRMKQKKMSREHRTRDITSHFSI</sequence>
<protein>
    <recommendedName>
        <fullName evidence="9">Homeobox domain-containing protein</fullName>
    </recommendedName>
</protein>
<accession>A0ABD1KN79</accession>
<evidence type="ECO:0000256" key="7">
    <source>
        <dbReference type="RuleBase" id="RU000682"/>
    </source>
</evidence>
<proteinExistence type="inferred from homology"/>
<evidence type="ECO:0000256" key="8">
    <source>
        <dbReference type="SAM" id="MobiDB-lite"/>
    </source>
</evidence>
<evidence type="ECO:0000259" key="9">
    <source>
        <dbReference type="PROSITE" id="PS50071"/>
    </source>
</evidence>
<dbReference type="CDD" id="cd00086">
    <property type="entry name" value="homeodomain"/>
    <property type="match status" value="1"/>
</dbReference>
<dbReference type="SMART" id="SM00389">
    <property type="entry name" value="HOX"/>
    <property type="match status" value="1"/>
</dbReference>
<keyword evidence="5 6" id="KW-0539">Nucleus</keyword>
<name>A0ABD1KN79_9TELE</name>
<evidence type="ECO:0000313" key="10">
    <source>
        <dbReference type="EMBL" id="KAL2100583.1"/>
    </source>
</evidence>
<comment type="subcellular location">
    <subcellularLocation>
        <location evidence="1 6 7">Nucleus</location>
    </subcellularLocation>
</comment>
<dbReference type="EMBL" id="JBHFQA010000003">
    <property type="protein sequence ID" value="KAL2100583.1"/>
    <property type="molecule type" value="Genomic_DNA"/>
</dbReference>
<dbReference type="Proteomes" id="UP001591681">
    <property type="component" value="Unassembled WGS sequence"/>
</dbReference>
<dbReference type="Pfam" id="PF00046">
    <property type="entry name" value="Homeodomain"/>
    <property type="match status" value="1"/>
</dbReference>
<dbReference type="GO" id="GO:0003677">
    <property type="term" value="F:DNA binding"/>
    <property type="evidence" value="ECO:0007669"/>
    <property type="project" value="UniProtKB-UniRule"/>
</dbReference>
<dbReference type="GO" id="GO:0005634">
    <property type="term" value="C:nucleus"/>
    <property type="evidence" value="ECO:0007669"/>
    <property type="project" value="UniProtKB-SubCell"/>
</dbReference>
<evidence type="ECO:0000256" key="1">
    <source>
        <dbReference type="ARBA" id="ARBA00004123"/>
    </source>
</evidence>
<dbReference type="PANTHER" id="PTHR45874:SF6">
    <property type="entry name" value="HOMEOBOX PROTEIN HOX-B10A"/>
    <property type="match status" value="1"/>
</dbReference>
<dbReference type="AlphaFoldDB" id="A0ABD1KN79"/>
<keyword evidence="11" id="KW-1185">Reference proteome</keyword>
<feature type="compositionally biased region" description="Basic and acidic residues" evidence="8">
    <location>
        <begin position="239"/>
        <end position="265"/>
    </location>
</feature>
<feature type="region of interest" description="Disordered" evidence="8">
    <location>
        <begin position="213"/>
        <end position="265"/>
    </location>
</feature>
<dbReference type="InterPro" id="IPR009057">
    <property type="entry name" value="Homeodomain-like_sf"/>
</dbReference>
<evidence type="ECO:0000256" key="4">
    <source>
        <dbReference type="ARBA" id="ARBA00023155"/>
    </source>
</evidence>
<evidence type="ECO:0000313" key="11">
    <source>
        <dbReference type="Proteomes" id="UP001591681"/>
    </source>
</evidence>
<dbReference type="PROSITE" id="PS50071">
    <property type="entry name" value="HOMEOBOX_2"/>
    <property type="match status" value="1"/>
</dbReference>
<evidence type="ECO:0000256" key="2">
    <source>
        <dbReference type="ARBA" id="ARBA00006317"/>
    </source>
</evidence>
<dbReference type="InterPro" id="IPR017970">
    <property type="entry name" value="Homeobox_CS"/>
</dbReference>
<gene>
    <name evidence="10" type="ORF">ACEWY4_002344</name>
</gene>
<dbReference type="PROSITE" id="PS00027">
    <property type="entry name" value="HOMEOBOX_1"/>
    <property type="match status" value="1"/>
</dbReference>
<reference evidence="10 11" key="1">
    <citation type="submission" date="2024-09" db="EMBL/GenBank/DDBJ databases">
        <title>A chromosome-level genome assembly of Gray's grenadier anchovy, Coilia grayii.</title>
        <authorList>
            <person name="Fu Z."/>
        </authorList>
    </citation>
    <scope>NUCLEOTIDE SEQUENCE [LARGE SCALE GENOMIC DNA]</scope>
    <source>
        <strain evidence="10">G4</strain>
        <tissue evidence="10">Muscle</tissue>
    </source>
</reference>
<evidence type="ECO:0000256" key="6">
    <source>
        <dbReference type="PROSITE-ProRule" id="PRU00108"/>
    </source>
</evidence>
<keyword evidence="4 6" id="KW-0371">Homeobox</keyword>
<feature type="DNA-binding region" description="Homeobox" evidence="6">
    <location>
        <begin position="281"/>
        <end position="340"/>
    </location>
</feature>
<dbReference type="Gene3D" id="1.10.10.60">
    <property type="entry name" value="Homeodomain-like"/>
    <property type="match status" value="1"/>
</dbReference>
<keyword evidence="3 6" id="KW-0238">DNA-binding</keyword>
<dbReference type="InterPro" id="IPR020479">
    <property type="entry name" value="HD_metazoa"/>
</dbReference>
<evidence type="ECO:0000256" key="3">
    <source>
        <dbReference type="ARBA" id="ARBA00023125"/>
    </source>
</evidence>
<comment type="similarity">
    <text evidence="2">Belongs to the Abd-B homeobox family.</text>
</comment>